<organism evidence="1 2">
    <name type="scientific">Patellaria atrata CBS 101060</name>
    <dbReference type="NCBI Taxonomy" id="1346257"/>
    <lineage>
        <taxon>Eukaryota</taxon>
        <taxon>Fungi</taxon>
        <taxon>Dikarya</taxon>
        <taxon>Ascomycota</taxon>
        <taxon>Pezizomycotina</taxon>
        <taxon>Dothideomycetes</taxon>
        <taxon>Dothideomycetes incertae sedis</taxon>
        <taxon>Patellariales</taxon>
        <taxon>Patellariaceae</taxon>
        <taxon>Patellaria</taxon>
    </lineage>
</organism>
<dbReference type="AlphaFoldDB" id="A0A9P4S7I6"/>
<gene>
    <name evidence="1" type="ORF">M501DRAFT_995505</name>
</gene>
<accession>A0A9P4S7I6</accession>
<evidence type="ECO:0000313" key="1">
    <source>
        <dbReference type="EMBL" id="KAF2837556.1"/>
    </source>
</evidence>
<comment type="caution">
    <text evidence="1">The sequence shown here is derived from an EMBL/GenBank/DDBJ whole genome shotgun (WGS) entry which is preliminary data.</text>
</comment>
<name>A0A9P4S7I6_9PEZI</name>
<dbReference type="EMBL" id="MU006099">
    <property type="protein sequence ID" value="KAF2837556.1"/>
    <property type="molecule type" value="Genomic_DNA"/>
</dbReference>
<sequence>MQAKVQLPLEDDGLASQLPIKTRHQITLLERLSSHLLAHVLDHLMDTGAGNSIVLLAHTSKTMMLRLYTDEALKPRTYHFEPLTREQRASFLTILERDIPTHMLCTVCVRLHPIQADDCPWKKNGMTPIRNTCNVSAGHFRIFGAYDIWFHHVQAAMKRQYYRRGHGISVRALSGSVINPVNAWNPEMSDGPMEPDGIFMYATTIGHDLSLNATLRVSGNDVDDLKTHLRRYTLAICPHLRVNTLPRFNAEGLSRKVNLEYLNLINKTIKELNSRKNRSRRSSKLVECHVCWTRVMTTYWYTPGNKPRLEIAASTLLGAGRSHHDPRWSAFVDENAPDKRTTKPNMELKDAFNKWVLTVEDH</sequence>
<keyword evidence="2" id="KW-1185">Reference proteome</keyword>
<dbReference type="OrthoDB" id="3766406at2759"/>
<evidence type="ECO:0000313" key="2">
    <source>
        <dbReference type="Proteomes" id="UP000799429"/>
    </source>
</evidence>
<proteinExistence type="predicted"/>
<reference evidence="1" key="1">
    <citation type="journal article" date="2020" name="Stud. Mycol.">
        <title>101 Dothideomycetes genomes: a test case for predicting lifestyles and emergence of pathogens.</title>
        <authorList>
            <person name="Haridas S."/>
            <person name="Albert R."/>
            <person name="Binder M."/>
            <person name="Bloem J."/>
            <person name="Labutti K."/>
            <person name="Salamov A."/>
            <person name="Andreopoulos B."/>
            <person name="Baker S."/>
            <person name="Barry K."/>
            <person name="Bills G."/>
            <person name="Bluhm B."/>
            <person name="Cannon C."/>
            <person name="Castanera R."/>
            <person name="Culley D."/>
            <person name="Daum C."/>
            <person name="Ezra D."/>
            <person name="Gonzalez J."/>
            <person name="Henrissat B."/>
            <person name="Kuo A."/>
            <person name="Liang C."/>
            <person name="Lipzen A."/>
            <person name="Lutzoni F."/>
            <person name="Magnuson J."/>
            <person name="Mondo S."/>
            <person name="Nolan M."/>
            <person name="Ohm R."/>
            <person name="Pangilinan J."/>
            <person name="Park H.-J."/>
            <person name="Ramirez L."/>
            <person name="Alfaro M."/>
            <person name="Sun H."/>
            <person name="Tritt A."/>
            <person name="Yoshinaga Y."/>
            <person name="Zwiers L.-H."/>
            <person name="Turgeon B."/>
            <person name="Goodwin S."/>
            <person name="Spatafora J."/>
            <person name="Crous P."/>
            <person name="Grigoriev I."/>
        </authorList>
    </citation>
    <scope>NUCLEOTIDE SEQUENCE</scope>
    <source>
        <strain evidence="1">CBS 101060</strain>
    </source>
</reference>
<dbReference type="Proteomes" id="UP000799429">
    <property type="component" value="Unassembled WGS sequence"/>
</dbReference>
<protein>
    <submittedName>
        <fullName evidence="1">Uncharacterized protein</fullName>
    </submittedName>
</protein>